<reference evidence="2 3" key="1">
    <citation type="journal article" date="2018" name="Int. J. Syst. Evol. Microbiol.">
        <title>Adhaeribacter swui sp. nov., isolated from wet mud.</title>
        <authorList>
            <person name="Kim D.U."/>
            <person name="Kim K.W."/>
            <person name="Kang M.S."/>
            <person name="Kim J.Y."/>
            <person name="Jang J.H."/>
            <person name="Kim M.K."/>
        </authorList>
    </citation>
    <scope>NUCLEOTIDE SEQUENCE [LARGE SCALE GENOMIC DNA]</scope>
    <source>
        <strain evidence="2 3">KCTC 52873</strain>
    </source>
</reference>
<dbReference type="KEGG" id="aswu:HUW51_14455"/>
<dbReference type="InterPro" id="IPR025238">
    <property type="entry name" value="DUF4184"/>
</dbReference>
<keyword evidence="1" id="KW-1133">Transmembrane helix</keyword>
<name>A0A7G7G9M9_9BACT</name>
<gene>
    <name evidence="2" type="ORF">HUW51_14455</name>
</gene>
<accession>A0A7G7G9M9</accession>
<feature type="transmembrane region" description="Helical" evidence="1">
    <location>
        <begin position="214"/>
        <end position="236"/>
    </location>
</feature>
<protein>
    <submittedName>
        <fullName evidence="2">DUF4184 family protein</fullName>
    </submittedName>
</protein>
<proteinExistence type="predicted"/>
<feature type="transmembrane region" description="Helical" evidence="1">
    <location>
        <begin position="188"/>
        <end position="208"/>
    </location>
</feature>
<dbReference type="Pfam" id="PF13803">
    <property type="entry name" value="DUF4184"/>
    <property type="match status" value="1"/>
</dbReference>
<keyword evidence="3" id="KW-1185">Reference proteome</keyword>
<evidence type="ECO:0000256" key="1">
    <source>
        <dbReference type="SAM" id="Phobius"/>
    </source>
</evidence>
<sequence>MPFTFAHPAIVLAGAYLPKYRVSLTGLVAGSLAPDFEYFFRAQVLSVYSHTLPGIFWFNLPVALALSLAYHVIIKKAMLENLPGYFKARLLKFKNLDWLNYFQKRYGVVLFSILIGTASHILWDSFTHHHGFFVENFKILSQAVSINKSNIPVYKLLQHGSSLLGLLLILAVISNLSAEKVSKNKNFLIYWLVVVAFTVLLVSLQFIMGLELNQYGNVVVTFISAAMLSIILASLVSNQTSNK</sequence>
<keyword evidence="1" id="KW-0812">Transmembrane</keyword>
<feature type="transmembrane region" description="Helical" evidence="1">
    <location>
        <begin position="156"/>
        <end position="176"/>
    </location>
</feature>
<evidence type="ECO:0000313" key="3">
    <source>
        <dbReference type="Proteomes" id="UP000515237"/>
    </source>
</evidence>
<dbReference type="AlphaFoldDB" id="A0A7G7G9M9"/>
<organism evidence="2 3">
    <name type="scientific">Adhaeribacter swui</name>
    <dbReference type="NCBI Taxonomy" id="2086471"/>
    <lineage>
        <taxon>Bacteria</taxon>
        <taxon>Pseudomonadati</taxon>
        <taxon>Bacteroidota</taxon>
        <taxon>Cytophagia</taxon>
        <taxon>Cytophagales</taxon>
        <taxon>Hymenobacteraceae</taxon>
        <taxon>Adhaeribacter</taxon>
    </lineage>
</organism>
<evidence type="ECO:0000313" key="2">
    <source>
        <dbReference type="EMBL" id="QNF33863.1"/>
    </source>
</evidence>
<feature type="transmembrane region" description="Helical" evidence="1">
    <location>
        <begin position="106"/>
        <end position="123"/>
    </location>
</feature>
<dbReference type="RefSeq" id="WP_185270345.1">
    <property type="nucleotide sequence ID" value="NZ_CP055156.1"/>
</dbReference>
<keyword evidence="1" id="KW-0472">Membrane</keyword>
<dbReference type="EMBL" id="CP055156">
    <property type="protein sequence ID" value="QNF33863.1"/>
    <property type="molecule type" value="Genomic_DNA"/>
</dbReference>
<feature type="transmembrane region" description="Helical" evidence="1">
    <location>
        <begin position="55"/>
        <end position="73"/>
    </location>
</feature>
<dbReference type="Proteomes" id="UP000515237">
    <property type="component" value="Chromosome"/>
</dbReference>